<comment type="caution">
    <text evidence="2">The sequence shown here is derived from an EMBL/GenBank/DDBJ whole genome shotgun (WGS) entry which is preliminary data.</text>
</comment>
<keyword evidence="1" id="KW-0732">Signal</keyword>
<dbReference type="RefSeq" id="WP_058422304.1">
    <property type="nucleotide sequence ID" value="NZ_LKEF01000060.1"/>
</dbReference>
<name>A0A0W0H8Z6_PSEFL</name>
<accession>A0A0W0H8Z6</accession>
<dbReference type="Proteomes" id="UP000054197">
    <property type="component" value="Unassembled WGS sequence"/>
</dbReference>
<sequence>MNYKFAVGMLAACVLAGSAHAADIKDCPAPSTIKSAAFQETIQGNTVDGFKYTAKSGGKEWTGQTGGTKDDYLSPKYELKAETFNVVNGKLRCDYGGKTLVENGETAVPNLRLTAPQ</sequence>
<organism evidence="2 3">
    <name type="scientific">Pseudomonas fluorescens ICMP 11288</name>
    <dbReference type="NCBI Taxonomy" id="1198309"/>
    <lineage>
        <taxon>Bacteria</taxon>
        <taxon>Pseudomonadati</taxon>
        <taxon>Pseudomonadota</taxon>
        <taxon>Gammaproteobacteria</taxon>
        <taxon>Pseudomonadales</taxon>
        <taxon>Pseudomonadaceae</taxon>
        <taxon>Pseudomonas</taxon>
    </lineage>
</organism>
<gene>
    <name evidence="2" type="ORF">AO063_05550</name>
</gene>
<feature type="signal peptide" evidence="1">
    <location>
        <begin position="1"/>
        <end position="21"/>
    </location>
</feature>
<protein>
    <submittedName>
        <fullName evidence="2">Uncharacterized protein</fullName>
    </submittedName>
</protein>
<reference evidence="2 3" key="1">
    <citation type="submission" date="2015-09" db="EMBL/GenBank/DDBJ databases">
        <title>Genome sequence of ICMP 11288.</title>
        <authorList>
            <person name="Visnovsky S."/>
            <person name="Lu A."/>
            <person name="Panda P."/>
            <person name="Pitman A."/>
        </authorList>
    </citation>
    <scope>NUCLEOTIDE SEQUENCE [LARGE SCALE GENOMIC DNA]</scope>
    <source>
        <strain evidence="2 3">ICMP 11288</strain>
    </source>
</reference>
<feature type="chain" id="PRO_5006903000" evidence="1">
    <location>
        <begin position="22"/>
        <end position="117"/>
    </location>
</feature>
<evidence type="ECO:0000256" key="1">
    <source>
        <dbReference type="SAM" id="SignalP"/>
    </source>
</evidence>
<evidence type="ECO:0000313" key="2">
    <source>
        <dbReference type="EMBL" id="KTB57232.1"/>
    </source>
</evidence>
<dbReference type="AlphaFoldDB" id="A0A0W0H8Z6"/>
<evidence type="ECO:0000313" key="3">
    <source>
        <dbReference type="Proteomes" id="UP000054197"/>
    </source>
</evidence>
<proteinExistence type="predicted"/>
<dbReference type="EMBL" id="LKEF01000060">
    <property type="protein sequence ID" value="KTB57232.1"/>
    <property type="molecule type" value="Genomic_DNA"/>
</dbReference>